<dbReference type="PRINTS" id="PR00368">
    <property type="entry name" value="FADPNR"/>
</dbReference>
<dbReference type="EMBL" id="CP003349">
    <property type="protein sequence ID" value="AFD09427.1"/>
    <property type="molecule type" value="Genomic_DNA"/>
</dbReference>
<organism evidence="4 5">
    <name type="scientific">Solitalea canadensis (strain ATCC 29591 / DSM 3403 / JCM 21819 / LMG 8368 / NBRC 15130 / NCIMB 12057 / USAM 9D)</name>
    <name type="common">Flexibacter canadensis</name>
    <dbReference type="NCBI Taxonomy" id="929556"/>
    <lineage>
        <taxon>Bacteria</taxon>
        <taxon>Pseudomonadati</taxon>
        <taxon>Bacteroidota</taxon>
        <taxon>Sphingobacteriia</taxon>
        <taxon>Sphingobacteriales</taxon>
        <taxon>Sphingobacteriaceae</taxon>
        <taxon>Solitalea</taxon>
    </lineage>
</organism>
<dbReference type="InterPro" id="IPR023753">
    <property type="entry name" value="FAD/NAD-binding_dom"/>
</dbReference>
<dbReference type="InterPro" id="IPR036188">
    <property type="entry name" value="FAD/NAD-bd_sf"/>
</dbReference>
<gene>
    <name evidence="4" type="ordered locus">Solca_4437</name>
</gene>
<dbReference type="eggNOG" id="COG0492">
    <property type="taxonomic scope" value="Bacteria"/>
</dbReference>
<accession>H8KN94</accession>
<keyword evidence="1" id="KW-0285">Flavoprotein</keyword>
<evidence type="ECO:0000256" key="2">
    <source>
        <dbReference type="ARBA" id="ARBA00023002"/>
    </source>
</evidence>
<protein>
    <submittedName>
        <fullName evidence="4">Thioredoxin reductase</fullName>
    </submittedName>
</protein>
<dbReference type="KEGG" id="scn:Solca_4437"/>
<dbReference type="InterPro" id="IPR050097">
    <property type="entry name" value="Ferredoxin-NADP_redctase_2"/>
</dbReference>
<dbReference type="PANTHER" id="PTHR48105">
    <property type="entry name" value="THIOREDOXIN REDUCTASE 1-RELATED-RELATED"/>
    <property type="match status" value="1"/>
</dbReference>
<dbReference type="Gene3D" id="3.50.50.60">
    <property type="entry name" value="FAD/NAD(P)-binding domain"/>
    <property type="match status" value="2"/>
</dbReference>
<evidence type="ECO:0000313" key="5">
    <source>
        <dbReference type="Proteomes" id="UP000007590"/>
    </source>
</evidence>
<keyword evidence="2" id="KW-0560">Oxidoreductase</keyword>
<reference evidence="4" key="1">
    <citation type="submission" date="2012-02" db="EMBL/GenBank/DDBJ databases">
        <title>The complete genome of Solitalea canadensis DSM 3403.</title>
        <authorList>
            <consortium name="US DOE Joint Genome Institute (JGI-PGF)"/>
            <person name="Lucas S."/>
            <person name="Copeland A."/>
            <person name="Lapidus A."/>
            <person name="Glavina del Rio T."/>
            <person name="Dalin E."/>
            <person name="Tice H."/>
            <person name="Bruce D."/>
            <person name="Goodwin L."/>
            <person name="Pitluck S."/>
            <person name="Peters L."/>
            <person name="Ovchinnikova G."/>
            <person name="Lu M."/>
            <person name="Kyrpides N."/>
            <person name="Mavromatis K."/>
            <person name="Ivanova N."/>
            <person name="Brettin T."/>
            <person name="Detter J.C."/>
            <person name="Han C."/>
            <person name="Larimer F."/>
            <person name="Land M."/>
            <person name="Hauser L."/>
            <person name="Markowitz V."/>
            <person name="Cheng J.-F."/>
            <person name="Hugenholtz P."/>
            <person name="Woyke T."/>
            <person name="Wu D."/>
            <person name="Spring S."/>
            <person name="Schroeder M."/>
            <person name="Kopitz M."/>
            <person name="Brambilla E."/>
            <person name="Klenk H.-P."/>
            <person name="Eisen J.A."/>
        </authorList>
    </citation>
    <scope>NUCLEOTIDE SEQUENCE</scope>
    <source>
        <strain evidence="4">DSM 3403</strain>
    </source>
</reference>
<dbReference type="HOGENOM" id="CLU_031864_5_0_10"/>
<dbReference type="Proteomes" id="UP000007590">
    <property type="component" value="Chromosome"/>
</dbReference>
<keyword evidence="5" id="KW-1185">Reference proteome</keyword>
<evidence type="ECO:0000259" key="3">
    <source>
        <dbReference type="Pfam" id="PF07992"/>
    </source>
</evidence>
<proteinExistence type="predicted"/>
<dbReference type="SUPFAM" id="SSF51905">
    <property type="entry name" value="FAD/NAD(P)-binding domain"/>
    <property type="match status" value="1"/>
</dbReference>
<sequence>MKNEGKFDVIIIGGSYAGLSAAMALGRSLRKVLIIDGGKPCNRQTPHSHNFITHDGETPANISKKAKVQVLNYPTVNCITDHVLQVEGENNDFTIRTQSGGFYQGAKLIFATGMKDDFPAIPGFSDCWGISVLHCPYCHGYEVRHEKIAIISNGSDAFEMVKLISNWSPKLTLITNGSSTLSEDQALKLQELAILVIEKEIKEITHENGYVKDIVFSDNSSHETVAIFARPKISQHDTLPQQLSCELTESGLIKVDDFQRTTVAGVYAAGDCASLFRSVSSAVAAGNKAGALVNKELIDEYFWRN</sequence>
<dbReference type="AlphaFoldDB" id="H8KN94"/>
<dbReference type="OrthoDB" id="9806179at2"/>
<name>H8KN94_SOLCM</name>
<dbReference type="GO" id="GO:0016491">
    <property type="term" value="F:oxidoreductase activity"/>
    <property type="evidence" value="ECO:0007669"/>
    <property type="project" value="UniProtKB-KW"/>
</dbReference>
<evidence type="ECO:0000256" key="1">
    <source>
        <dbReference type="ARBA" id="ARBA00022630"/>
    </source>
</evidence>
<feature type="domain" description="FAD/NAD(P)-binding" evidence="3">
    <location>
        <begin position="7"/>
        <end position="286"/>
    </location>
</feature>
<dbReference type="Pfam" id="PF07992">
    <property type="entry name" value="Pyr_redox_2"/>
    <property type="match status" value="1"/>
</dbReference>
<dbReference type="RefSeq" id="WP_014682649.1">
    <property type="nucleotide sequence ID" value="NC_017770.1"/>
</dbReference>
<evidence type="ECO:0000313" key="4">
    <source>
        <dbReference type="EMBL" id="AFD09427.1"/>
    </source>
</evidence>
<dbReference type="PRINTS" id="PR00469">
    <property type="entry name" value="PNDRDTASEII"/>
</dbReference>
<dbReference type="STRING" id="929556.Solca_4437"/>